<accession>A0A919MMF9</accession>
<proteinExistence type="predicted"/>
<name>A0A919MMF9_9ACTN</name>
<evidence type="ECO:0008006" key="4">
    <source>
        <dbReference type="Google" id="ProtNLM"/>
    </source>
</evidence>
<evidence type="ECO:0000313" key="3">
    <source>
        <dbReference type="Proteomes" id="UP000598174"/>
    </source>
</evidence>
<organism evidence="2 3">
    <name type="scientific">Paractinoplanes ferrugineus</name>
    <dbReference type="NCBI Taxonomy" id="113564"/>
    <lineage>
        <taxon>Bacteria</taxon>
        <taxon>Bacillati</taxon>
        <taxon>Actinomycetota</taxon>
        <taxon>Actinomycetes</taxon>
        <taxon>Micromonosporales</taxon>
        <taxon>Micromonosporaceae</taxon>
        <taxon>Paractinoplanes</taxon>
    </lineage>
</organism>
<comment type="caution">
    <text evidence="2">The sequence shown here is derived from an EMBL/GenBank/DDBJ whole genome shotgun (WGS) entry which is preliminary data.</text>
</comment>
<dbReference type="SUPFAM" id="SSF52833">
    <property type="entry name" value="Thioredoxin-like"/>
    <property type="match status" value="1"/>
</dbReference>
<keyword evidence="1" id="KW-1133">Transmembrane helix</keyword>
<dbReference type="InterPro" id="IPR036249">
    <property type="entry name" value="Thioredoxin-like_sf"/>
</dbReference>
<gene>
    <name evidence="2" type="ORF">Afe05nite_50570</name>
</gene>
<dbReference type="AlphaFoldDB" id="A0A919MMF9"/>
<dbReference type="Proteomes" id="UP000598174">
    <property type="component" value="Unassembled WGS sequence"/>
</dbReference>
<keyword evidence="3" id="KW-1185">Reference proteome</keyword>
<dbReference type="EMBL" id="BOMM01000047">
    <property type="protein sequence ID" value="GIE13217.1"/>
    <property type="molecule type" value="Genomic_DNA"/>
</dbReference>
<evidence type="ECO:0000256" key="1">
    <source>
        <dbReference type="SAM" id="Phobius"/>
    </source>
</evidence>
<protein>
    <recommendedName>
        <fullName evidence="4">Thioredoxin domain-containing protein</fullName>
    </recommendedName>
</protein>
<reference evidence="2" key="1">
    <citation type="submission" date="2021-01" db="EMBL/GenBank/DDBJ databases">
        <title>Whole genome shotgun sequence of Actinoplanes ferrugineus NBRC 15555.</title>
        <authorList>
            <person name="Komaki H."/>
            <person name="Tamura T."/>
        </authorList>
    </citation>
    <scope>NUCLEOTIDE SEQUENCE</scope>
    <source>
        <strain evidence="2">NBRC 15555</strain>
    </source>
</reference>
<dbReference type="Gene3D" id="3.40.30.10">
    <property type="entry name" value="Glutaredoxin"/>
    <property type="match status" value="1"/>
</dbReference>
<keyword evidence="1" id="KW-0812">Transmembrane</keyword>
<dbReference type="RefSeq" id="WP_203819663.1">
    <property type="nucleotide sequence ID" value="NZ_BAAABP010000052.1"/>
</dbReference>
<feature type="transmembrane region" description="Helical" evidence="1">
    <location>
        <begin position="6"/>
        <end position="27"/>
    </location>
</feature>
<keyword evidence="1" id="KW-0472">Membrane</keyword>
<evidence type="ECO:0000313" key="2">
    <source>
        <dbReference type="EMBL" id="GIE13217.1"/>
    </source>
</evidence>
<sequence>MSGITAGALTLIGAITILNLVLILAVIRRLRDLSAGPVEATAPDILPAVGFAVGSLPQAGGLARGRRTVIMITPTCPPCQKLLGVLESGADDYARDGLVCVVGEPAELAPVAARLPGYRTISVREDVAESVFGVTGFPAVLVLDDGVVTRVGHELPARVRVRR</sequence>